<dbReference type="EMBL" id="CM001403">
    <property type="protein sequence ID" value="EHQ30012.1"/>
    <property type="molecule type" value="Genomic_DNA"/>
</dbReference>
<dbReference type="SUPFAM" id="SSF53955">
    <property type="entry name" value="Lysozyme-like"/>
    <property type="match status" value="1"/>
</dbReference>
<dbReference type="Proteomes" id="UP000002774">
    <property type="component" value="Chromosome"/>
</dbReference>
<reference evidence="2" key="1">
    <citation type="submission" date="2011-09" db="EMBL/GenBank/DDBJ databases">
        <title>The permanent draft genome of Mucilaginibacter paludis DSM 18603.</title>
        <authorList>
            <consortium name="US DOE Joint Genome Institute (JGI-PGF)"/>
            <person name="Lucas S."/>
            <person name="Han J."/>
            <person name="Lapidus A."/>
            <person name="Bruce D."/>
            <person name="Goodwin L."/>
            <person name="Pitluck S."/>
            <person name="Peters L."/>
            <person name="Kyrpides N."/>
            <person name="Mavromatis K."/>
            <person name="Ivanova N."/>
            <person name="Mikhailova N."/>
            <person name="Held B."/>
            <person name="Detter J.C."/>
            <person name="Tapia R."/>
            <person name="Han C."/>
            <person name="Land M."/>
            <person name="Hauser L."/>
            <person name="Markowitz V."/>
            <person name="Cheng J.-F."/>
            <person name="Hugenholtz P."/>
            <person name="Woyke T."/>
            <person name="Wu D."/>
            <person name="Tindall B."/>
            <person name="Brambilla E."/>
            <person name="Klenk H.-P."/>
            <person name="Eisen J.A."/>
        </authorList>
    </citation>
    <scope>NUCLEOTIDE SEQUENCE [LARGE SCALE GENOMIC DNA]</scope>
    <source>
        <strain evidence="2">DSM 18603</strain>
    </source>
</reference>
<sequence length="186" mass="20960">MNKPEFYNSIKKTIFLNGLSQHQVDGIEAILSACAPLTDHRQRAYVLATAYHETAATMRPIEEYGKGKGRAYGTKVDRNRRPYTTPDKLYYGRGYVQLTWIDNYRYLGKLIGQDLVNHPELALDQTVAAKIMMVGMTKGAFTGVKLDTYFNATREDWENARRIINGIDCAEKIAAYGKAFHAALTA</sequence>
<dbReference type="InterPro" id="IPR023346">
    <property type="entry name" value="Lysozyme-like_dom_sf"/>
</dbReference>
<dbReference type="AlphaFoldDB" id="H1YAX9"/>
<dbReference type="Pfam" id="PF00182">
    <property type="entry name" value="Glyco_hydro_19"/>
    <property type="match status" value="1"/>
</dbReference>
<keyword evidence="3" id="KW-1185">Reference proteome</keyword>
<keyword evidence="2" id="KW-0378">Hydrolase</keyword>
<feature type="domain" description="Glycoside hydrolase family 19 catalytic" evidence="1">
    <location>
        <begin position="79"/>
        <end position="131"/>
    </location>
</feature>
<dbReference type="STRING" id="714943.Mucpa_5952"/>
<proteinExistence type="predicted"/>
<evidence type="ECO:0000259" key="1">
    <source>
        <dbReference type="Pfam" id="PF00182"/>
    </source>
</evidence>
<dbReference type="HOGENOM" id="CLU_077648_0_1_10"/>
<accession>H1YAX9</accession>
<protein>
    <submittedName>
        <fullName evidence="2">Glycoside hydrolase family 19</fullName>
    </submittedName>
</protein>
<dbReference type="GO" id="GO:0006032">
    <property type="term" value="P:chitin catabolic process"/>
    <property type="evidence" value="ECO:0007669"/>
    <property type="project" value="InterPro"/>
</dbReference>
<dbReference type="eggNOG" id="COG3179">
    <property type="taxonomic scope" value="Bacteria"/>
</dbReference>
<dbReference type="InterPro" id="IPR000726">
    <property type="entry name" value="Glyco_hydro_19_cat"/>
</dbReference>
<dbReference type="RefSeq" id="WP_008511522.1">
    <property type="nucleotide sequence ID" value="NZ_CM001403.1"/>
</dbReference>
<dbReference type="GO" id="GO:0004568">
    <property type="term" value="F:chitinase activity"/>
    <property type="evidence" value="ECO:0007669"/>
    <property type="project" value="InterPro"/>
</dbReference>
<organism evidence="2 3">
    <name type="scientific">Mucilaginibacter paludis DSM 18603</name>
    <dbReference type="NCBI Taxonomy" id="714943"/>
    <lineage>
        <taxon>Bacteria</taxon>
        <taxon>Pseudomonadati</taxon>
        <taxon>Bacteroidota</taxon>
        <taxon>Sphingobacteriia</taxon>
        <taxon>Sphingobacteriales</taxon>
        <taxon>Sphingobacteriaceae</taxon>
        <taxon>Mucilaginibacter</taxon>
    </lineage>
</organism>
<dbReference type="GO" id="GO:0016998">
    <property type="term" value="P:cell wall macromolecule catabolic process"/>
    <property type="evidence" value="ECO:0007669"/>
    <property type="project" value="InterPro"/>
</dbReference>
<name>H1YAX9_9SPHI</name>
<dbReference type="OrthoDB" id="3078754at2"/>
<evidence type="ECO:0000313" key="3">
    <source>
        <dbReference type="Proteomes" id="UP000002774"/>
    </source>
</evidence>
<dbReference type="Gene3D" id="1.10.530.10">
    <property type="match status" value="1"/>
</dbReference>
<gene>
    <name evidence="2" type="ORF">Mucpa_5952</name>
</gene>
<evidence type="ECO:0000313" key="2">
    <source>
        <dbReference type="EMBL" id="EHQ30012.1"/>
    </source>
</evidence>